<proteinExistence type="predicted"/>
<dbReference type="PANTHER" id="PTHR34283:SF1">
    <property type="entry name" value="PROTEIN RESPONSE TO LOW SULFUR 1"/>
    <property type="match status" value="1"/>
</dbReference>
<feature type="compositionally biased region" description="Basic and acidic residues" evidence="2">
    <location>
        <begin position="62"/>
        <end position="83"/>
    </location>
</feature>
<evidence type="ECO:0000256" key="2">
    <source>
        <dbReference type="SAM" id="MobiDB-lite"/>
    </source>
</evidence>
<name>A0AAW2J1A2_SESRA</name>
<accession>A0AAW2J1A2</accession>
<feature type="coiled-coil region" evidence="1">
    <location>
        <begin position="93"/>
        <end position="120"/>
    </location>
</feature>
<dbReference type="EMBL" id="JACGWJ010000837">
    <property type="protein sequence ID" value="KAL0287878.1"/>
    <property type="molecule type" value="Genomic_DNA"/>
</dbReference>
<gene>
    <name evidence="3" type="ORF">Sradi_7115600</name>
</gene>
<protein>
    <submittedName>
        <fullName evidence="3">Protein RESPONSE TO LOW SULFUR 3</fullName>
    </submittedName>
</protein>
<reference evidence="3" key="1">
    <citation type="submission" date="2020-06" db="EMBL/GenBank/DDBJ databases">
        <authorList>
            <person name="Li T."/>
            <person name="Hu X."/>
            <person name="Zhang T."/>
            <person name="Song X."/>
            <person name="Zhang H."/>
            <person name="Dai N."/>
            <person name="Sheng W."/>
            <person name="Hou X."/>
            <person name="Wei L."/>
        </authorList>
    </citation>
    <scope>NUCLEOTIDE SEQUENCE</scope>
    <source>
        <strain evidence="3">G02</strain>
        <tissue evidence="3">Leaf</tissue>
    </source>
</reference>
<evidence type="ECO:0000313" key="3">
    <source>
        <dbReference type="EMBL" id="KAL0287878.1"/>
    </source>
</evidence>
<sequence length="155" mass="17769">MAILSSIKPPGEETLHSAKINTFSLLPPSSHLFAGLSKHASNHRATTRHQRREGSPAAHNGEPGEEKRKEKELKRSLEREERKGKLERVWKRLMVAEEAEERLCNQLGELEAEAVDHAREYRAHITVLMEQLSVAHKNFCKMLPLMYKSSHFKLL</sequence>
<evidence type="ECO:0000256" key="1">
    <source>
        <dbReference type="SAM" id="Coils"/>
    </source>
</evidence>
<feature type="compositionally biased region" description="Basic residues" evidence="2">
    <location>
        <begin position="40"/>
        <end position="51"/>
    </location>
</feature>
<dbReference type="PANTHER" id="PTHR34283">
    <property type="entry name" value="PROTEIN RESPONSE TO LOW SULFUR 1"/>
    <property type="match status" value="1"/>
</dbReference>
<feature type="region of interest" description="Disordered" evidence="2">
    <location>
        <begin position="39"/>
        <end position="83"/>
    </location>
</feature>
<reference evidence="3" key="2">
    <citation type="journal article" date="2024" name="Plant">
        <title>Genomic evolution and insights into agronomic trait innovations of Sesamum species.</title>
        <authorList>
            <person name="Miao H."/>
            <person name="Wang L."/>
            <person name="Qu L."/>
            <person name="Liu H."/>
            <person name="Sun Y."/>
            <person name="Le M."/>
            <person name="Wang Q."/>
            <person name="Wei S."/>
            <person name="Zheng Y."/>
            <person name="Lin W."/>
            <person name="Duan Y."/>
            <person name="Cao H."/>
            <person name="Xiong S."/>
            <person name="Wang X."/>
            <person name="Wei L."/>
            <person name="Li C."/>
            <person name="Ma Q."/>
            <person name="Ju M."/>
            <person name="Zhao R."/>
            <person name="Li G."/>
            <person name="Mu C."/>
            <person name="Tian Q."/>
            <person name="Mei H."/>
            <person name="Zhang T."/>
            <person name="Gao T."/>
            <person name="Zhang H."/>
        </authorList>
    </citation>
    <scope>NUCLEOTIDE SEQUENCE</scope>
    <source>
        <strain evidence="3">G02</strain>
    </source>
</reference>
<keyword evidence="1" id="KW-0175">Coiled coil</keyword>
<organism evidence="3">
    <name type="scientific">Sesamum radiatum</name>
    <name type="common">Black benniseed</name>
    <dbReference type="NCBI Taxonomy" id="300843"/>
    <lineage>
        <taxon>Eukaryota</taxon>
        <taxon>Viridiplantae</taxon>
        <taxon>Streptophyta</taxon>
        <taxon>Embryophyta</taxon>
        <taxon>Tracheophyta</taxon>
        <taxon>Spermatophyta</taxon>
        <taxon>Magnoliopsida</taxon>
        <taxon>eudicotyledons</taxon>
        <taxon>Gunneridae</taxon>
        <taxon>Pentapetalae</taxon>
        <taxon>asterids</taxon>
        <taxon>lamiids</taxon>
        <taxon>Lamiales</taxon>
        <taxon>Pedaliaceae</taxon>
        <taxon>Sesamum</taxon>
    </lineage>
</organism>
<dbReference type="GO" id="GO:0098869">
    <property type="term" value="P:cellular oxidant detoxification"/>
    <property type="evidence" value="ECO:0007669"/>
    <property type="project" value="InterPro"/>
</dbReference>
<comment type="caution">
    <text evidence="3">The sequence shown here is derived from an EMBL/GenBank/DDBJ whole genome shotgun (WGS) entry which is preliminary data.</text>
</comment>
<dbReference type="AlphaFoldDB" id="A0AAW2J1A2"/>
<dbReference type="InterPro" id="IPR039282">
    <property type="entry name" value="LSU"/>
</dbReference>
<dbReference type="Pfam" id="PF24980">
    <property type="entry name" value="LSU"/>
    <property type="match status" value="1"/>
</dbReference>